<dbReference type="EMBL" id="JASCZI010090939">
    <property type="protein sequence ID" value="MED6147932.1"/>
    <property type="molecule type" value="Genomic_DNA"/>
</dbReference>
<keyword evidence="3" id="KW-1185">Reference proteome</keyword>
<accession>A0ABU6TGU5</accession>
<feature type="domain" description="Reverse transcriptase" evidence="1">
    <location>
        <begin position="1"/>
        <end position="59"/>
    </location>
</feature>
<name>A0ABU6TGU5_9FABA</name>
<reference evidence="2 3" key="1">
    <citation type="journal article" date="2023" name="Plants (Basel)">
        <title>Bridging the Gap: Combining Genomics and Transcriptomics Approaches to Understand Stylosanthes scabra, an Orphan Legume from the Brazilian Caatinga.</title>
        <authorList>
            <person name="Ferreira-Neto J.R.C."/>
            <person name="da Silva M.D."/>
            <person name="Binneck E."/>
            <person name="de Melo N.F."/>
            <person name="da Silva R.H."/>
            <person name="de Melo A.L.T.M."/>
            <person name="Pandolfi V."/>
            <person name="Bustamante F.O."/>
            <person name="Brasileiro-Vidal A.C."/>
            <person name="Benko-Iseppon A.M."/>
        </authorList>
    </citation>
    <scope>NUCLEOTIDE SEQUENCE [LARGE SCALE GENOMIC DNA]</scope>
    <source>
        <tissue evidence="2">Leaves</tissue>
    </source>
</reference>
<sequence length="83" mass="9343">MDRPAIWVQDDILLISKDSPTHQVILAQLATLVEKYGIMLSAKKSHIGQAQIEFLGLTFEDGFFQPGEHIYKELLNFPDGNLS</sequence>
<evidence type="ECO:0000259" key="1">
    <source>
        <dbReference type="PROSITE" id="PS50878"/>
    </source>
</evidence>
<dbReference type="Gene3D" id="3.30.70.270">
    <property type="match status" value="1"/>
</dbReference>
<proteinExistence type="predicted"/>
<protein>
    <recommendedName>
        <fullName evidence="1">Reverse transcriptase domain-containing protein</fullName>
    </recommendedName>
</protein>
<evidence type="ECO:0000313" key="2">
    <source>
        <dbReference type="EMBL" id="MED6147932.1"/>
    </source>
</evidence>
<dbReference type="InterPro" id="IPR000477">
    <property type="entry name" value="RT_dom"/>
</dbReference>
<dbReference type="SUPFAM" id="SSF56672">
    <property type="entry name" value="DNA/RNA polymerases"/>
    <property type="match status" value="1"/>
</dbReference>
<dbReference type="InterPro" id="IPR043128">
    <property type="entry name" value="Rev_trsase/Diguanyl_cyclase"/>
</dbReference>
<dbReference type="Proteomes" id="UP001341840">
    <property type="component" value="Unassembled WGS sequence"/>
</dbReference>
<organism evidence="2 3">
    <name type="scientific">Stylosanthes scabra</name>
    <dbReference type="NCBI Taxonomy" id="79078"/>
    <lineage>
        <taxon>Eukaryota</taxon>
        <taxon>Viridiplantae</taxon>
        <taxon>Streptophyta</taxon>
        <taxon>Embryophyta</taxon>
        <taxon>Tracheophyta</taxon>
        <taxon>Spermatophyta</taxon>
        <taxon>Magnoliopsida</taxon>
        <taxon>eudicotyledons</taxon>
        <taxon>Gunneridae</taxon>
        <taxon>Pentapetalae</taxon>
        <taxon>rosids</taxon>
        <taxon>fabids</taxon>
        <taxon>Fabales</taxon>
        <taxon>Fabaceae</taxon>
        <taxon>Papilionoideae</taxon>
        <taxon>50 kb inversion clade</taxon>
        <taxon>dalbergioids sensu lato</taxon>
        <taxon>Dalbergieae</taxon>
        <taxon>Pterocarpus clade</taxon>
        <taxon>Stylosanthes</taxon>
    </lineage>
</organism>
<evidence type="ECO:0000313" key="3">
    <source>
        <dbReference type="Proteomes" id="UP001341840"/>
    </source>
</evidence>
<feature type="non-terminal residue" evidence="2">
    <location>
        <position position="83"/>
    </location>
</feature>
<dbReference type="InterPro" id="IPR043502">
    <property type="entry name" value="DNA/RNA_pol_sf"/>
</dbReference>
<dbReference type="PROSITE" id="PS50878">
    <property type="entry name" value="RT_POL"/>
    <property type="match status" value="1"/>
</dbReference>
<gene>
    <name evidence="2" type="ORF">PIB30_048496</name>
</gene>
<comment type="caution">
    <text evidence="2">The sequence shown here is derived from an EMBL/GenBank/DDBJ whole genome shotgun (WGS) entry which is preliminary data.</text>
</comment>
<dbReference type="Pfam" id="PF00078">
    <property type="entry name" value="RVT_1"/>
    <property type="match status" value="1"/>
</dbReference>